<keyword evidence="2" id="KW-1003">Cell membrane</keyword>
<sequence>MTGHRRGIEDLFPRRGHCPKLGVPQLFFPTVDIFILLLLILLNGVFAMSELALVSSRKVRLQQWADDGDKGAQAALKLVEEPTRFLSTIQIGITSIGIMSGVFGEEAIAQHLAAWLKQYPLIAPYSEPLAFGVMVVTITTLSLLFGELVPKRLAMHNPELFAAVLARPMKLLSRATAPLVRVLSVFTDAILRLMGAKKSKEPSITEEEIKVLMEQGADEGVFDRAEQELVENIFRLDDRKVASIMTPRKDIISLDIEDDHASNCQLMQSHPYSRYPVCKGGMDQLIGIVDAKHLLDRLLSGGNVDFTAGMHPPLYVPATVSLMQLLEQFKRARIHMALVVDEYGELEGLVTLHDVLESIVGGLPAGPQEDEQLIIQRDEHSWLVDGMVAPDELREHFAIDSLLPGEDTGNIHTLGGVVMFQLGRVPVAADRFEWNGFAFEVVDMDKTRVDKVMISRLQEPSAPEEEPPAP</sequence>
<evidence type="ECO:0000256" key="1">
    <source>
        <dbReference type="ARBA" id="ARBA00004651"/>
    </source>
</evidence>
<evidence type="ECO:0000256" key="9">
    <source>
        <dbReference type="PROSITE-ProRule" id="PRU01193"/>
    </source>
</evidence>
<dbReference type="GO" id="GO:0005886">
    <property type="term" value="C:plasma membrane"/>
    <property type="evidence" value="ECO:0007669"/>
    <property type="project" value="UniProtKB-SubCell"/>
</dbReference>
<dbReference type="EMBL" id="FXAG01000012">
    <property type="protein sequence ID" value="SMF28504.1"/>
    <property type="molecule type" value="Genomic_DNA"/>
</dbReference>
<evidence type="ECO:0000313" key="13">
    <source>
        <dbReference type="EMBL" id="SMF28504.1"/>
    </source>
</evidence>
<dbReference type="SMART" id="SM01091">
    <property type="entry name" value="CorC_HlyC"/>
    <property type="match status" value="1"/>
</dbReference>
<feature type="domain" description="CNNM transmembrane" evidence="12">
    <location>
        <begin position="25"/>
        <end position="226"/>
    </location>
</feature>
<dbReference type="SUPFAM" id="SSF54631">
    <property type="entry name" value="CBS-domain pair"/>
    <property type="match status" value="1"/>
</dbReference>
<evidence type="ECO:0000256" key="7">
    <source>
        <dbReference type="ARBA" id="ARBA00023136"/>
    </source>
</evidence>
<dbReference type="Pfam" id="PF03471">
    <property type="entry name" value="CorC_HlyC"/>
    <property type="match status" value="1"/>
</dbReference>
<dbReference type="InterPro" id="IPR016169">
    <property type="entry name" value="FAD-bd_PCMH_sub2"/>
</dbReference>
<feature type="transmembrane region" description="Helical" evidence="10">
    <location>
        <begin position="129"/>
        <end position="149"/>
    </location>
</feature>
<evidence type="ECO:0000313" key="14">
    <source>
        <dbReference type="Proteomes" id="UP000192920"/>
    </source>
</evidence>
<gene>
    <name evidence="13" type="ORF">SAMN02745746_02355</name>
</gene>
<dbReference type="AlphaFoldDB" id="A0A1Y6BWC4"/>
<feature type="transmembrane region" description="Helical" evidence="10">
    <location>
        <begin position="33"/>
        <end position="54"/>
    </location>
</feature>
<dbReference type="PROSITE" id="PS51371">
    <property type="entry name" value="CBS"/>
    <property type="match status" value="2"/>
</dbReference>
<dbReference type="SUPFAM" id="SSF56176">
    <property type="entry name" value="FAD-binding/transporter-associated domain-like"/>
    <property type="match status" value="1"/>
</dbReference>
<dbReference type="GO" id="GO:0050660">
    <property type="term" value="F:flavin adenine dinucleotide binding"/>
    <property type="evidence" value="ECO:0007669"/>
    <property type="project" value="InterPro"/>
</dbReference>
<dbReference type="Pfam" id="PF01595">
    <property type="entry name" value="CNNM"/>
    <property type="match status" value="1"/>
</dbReference>
<feature type="domain" description="CBS" evidence="11">
    <location>
        <begin position="309"/>
        <end position="365"/>
    </location>
</feature>
<evidence type="ECO:0000259" key="12">
    <source>
        <dbReference type="PROSITE" id="PS51846"/>
    </source>
</evidence>
<reference evidence="14" key="1">
    <citation type="submission" date="2017-04" db="EMBL/GenBank/DDBJ databases">
        <authorList>
            <person name="Varghese N."/>
            <person name="Submissions S."/>
        </authorList>
    </citation>
    <scope>NUCLEOTIDE SEQUENCE [LARGE SCALE GENOMIC DNA]</scope>
    <source>
        <strain evidence="14">DSM 22618</strain>
    </source>
</reference>
<evidence type="ECO:0000256" key="6">
    <source>
        <dbReference type="ARBA" id="ARBA00023122"/>
    </source>
</evidence>
<dbReference type="CDD" id="cd04590">
    <property type="entry name" value="CBS_pair_CorC_HlyC_assoc"/>
    <property type="match status" value="1"/>
</dbReference>
<dbReference type="PROSITE" id="PS51846">
    <property type="entry name" value="CNNM"/>
    <property type="match status" value="1"/>
</dbReference>
<evidence type="ECO:0000256" key="3">
    <source>
        <dbReference type="ARBA" id="ARBA00022692"/>
    </source>
</evidence>
<dbReference type="InterPro" id="IPR044751">
    <property type="entry name" value="Ion_transp-like_CBS"/>
</dbReference>
<dbReference type="PANTHER" id="PTHR43099">
    <property type="entry name" value="UPF0053 PROTEIN YRKA"/>
    <property type="match status" value="1"/>
</dbReference>
<evidence type="ECO:0000256" key="5">
    <source>
        <dbReference type="ARBA" id="ARBA00022989"/>
    </source>
</evidence>
<dbReference type="FunFam" id="3.10.580.10:FF:000002">
    <property type="entry name" value="Magnesium/cobalt efflux protein CorC"/>
    <property type="match status" value="1"/>
</dbReference>
<dbReference type="Gene3D" id="3.10.580.10">
    <property type="entry name" value="CBS-domain"/>
    <property type="match status" value="1"/>
</dbReference>
<keyword evidence="4" id="KW-0677">Repeat</keyword>
<evidence type="ECO:0000256" key="4">
    <source>
        <dbReference type="ARBA" id="ARBA00022737"/>
    </source>
</evidence>
<evidence type="ECO:0000256" key="2">
    <source>
        <dbReference type="ARBA" id="ARBA00022475"/>
    </source>
</evidence>
<dbReference type="STRING" id="1123014.SAMN02745746_02355"/>
<keyword evidence="5 9" id="KW-1133">Transmembrane helix</keyword>
<feature type="domain" description="CBS" evidence="11">
    <location>
        <begin position="245"/>
        <end position="306"/>
    </location>
</feature>
<keyword evidence="3 9" id="KW-0812">Transmembrane</keyword>
<dbReference type="InterPro" id="IPR051676">
    <property type="entry name" value="UPF0053_domain"/>
</dbReference>
<dbReference type="Gene3D" id="3.30.465.10">
    <property type="match status" value="1"/>
</dbReference>
<dbReference type="SMART" id="SM00116">
    <property type="entry name" value="CBS"/>
    <property type="match status" value="2"/>
</dbReference>
<dbReference type="InterPro" id="IPR002550">
    <property type="entry name" value="CNNM"/>
</dbReference>
<evidence type="ECO:0000256" key="8">
    <source>
        <dbReference type="PROSITE-ProRule" id="PRU00703"/>
    </source>
</evidence>
<accession>A0A1Y6BWC4</accession>
<dbReference type="PANTHER" id="PTHR43099:SF2">
    <property type="entry name" value="UPF0053 PROTEIN YRKA"/>
    <property type="match status" value="1"/>
</dbReference>
<keyword evidence="6 8" id="KW-0129">CBS domain</keyword>
<dbReference type="Proteomes" id="UP000192920">
    <property type="component" value="Unassembled WGS sequence"/>
</dbReference>
<protein>
    <submittedName>
        <fullName evidence="13">Putative hemolysin</fullName>
    </submittedName>
</protein>
<comment type="subcellular location">
    <subcellularLocation>
        <location evidence="1">Cell membrane</location>
        <topology evidence="1">Multi-pass membrane protein</topology>
    </subcellularLocation>
</comment>
<evidence type="ECO:0000256" key="10">
    <source>
        <dbReference type="SAM" id="Phobius"/>
    </source>
</evidence>
<organism evidence="13 14">
    <name type="scientific">Pseudogulbenkiania subflava DSM 22618</name>
    <dbReference type="NCBI Taxonomy" id="1123014"/>
    <lineage>
        <taxon>Bacteria</taxon>
        <taxon>Pseudomonadati</taxon>
        <taxon>Pseudomonadota</taxon>
        <taxon>Betaproteobacteria</taxon>
        <taxon>Neisseriales</taxon>
        <taxon>Chromobacteriaceae</taxon>
        <taxon>Pseudogulbenkiania</taxon>
    </lineage>
</organism>
<dbReference type="InterPro" id="IPR036318">
    <property type="entry name" value="FAD-bd_PCMH-like_sf"/>
</dbReference>
<dbReference type="InterPro" id="IPR005170">
    <property type="entry name" value="Transptr-assoc_dom"/>
</dbReference>
<proteinExistence type="predicted"/>
<evidence type="ECO:0000259" key="11">
    <source>
        <dbReference type="PROSITE" id="PS51371"/>
    </source>
</evidence>
<keyword evidence="7 9" id="KW-0472">Membrane</keyword>
<keyword evidence="14" id="KW-1185">Reference proteome</keyword>
<name>A0A1Y6BWC4_9NEIS</name>
<dbReference type="Pfam" id="PF00571">
    <property type="entry name" value="CBS"/>
    <property type="match status" value="2"/>
</dbReference>
<dbReference type="InterPro" id="IPR000644">
    <property type="entry name" value="CBS_dom"/>
</dbReference>
<dbReference type="InterPro" id="IPR046342">
    <property type="entry name" value="CBS_dom_sf"/>
</dbReference>